<feature type="transmembrane region" description="Helical" evidence="1">
    <location>
        <begin position="12"/>
        <end position="28"/>
    </location>
</feature>
<name>A0ABU0MXX1_9FIRM</name>
<comment type="caution">
    <text evidence="2">The sequence shown here is derived from an EMBL/GenBank/DDBJ whole genome shotgun (WGS) entry which is preliminary data.</text>
</comment>
<organism evidence="2 3">
    <name type="scientific">Paraclostridium ghonii</name>
    <dbReference type="NCBI Taxonomy" id="29358"/>
    <lineage>
        <taxon>Bacteria</taxon>
        <taxon>Bacillati</taxon>
        <taxon>Bacillota</taxon>
        <taxon>Clostridia</taxon>
        <taxon>Peptostreptococcales</taxon>
        <taxon>Peptostreptococcaceae</taxon>
        <taxon>Paraclostridium</taxon>
    </lineage>
</organism>
<feature type="transmembrane region" description="Helical" evidence="1">
    <location>
        <begin position="34"/>
        <end position="51"/>
    </location>
</feature>
<protein>
    <submittedName>
        <fullName evidence="2">Uncharacterized protein</fullName>
    </submittedName>
</protein>
<dbReference type="Proteomes" id="UP001232584">
    <property type="component" value="Unassembled WGS sequence"/>
</dbReference>
<evidence type="ECO:0000313" key="2">
    <source>
        <dbReference type="EMBL" id="MDQ0555751.1"/>
    </source>
</evidence>
<evidence type="ECO:0000256" key="1">
    <source>
        <dbReference type="SAM" id="Phobius"/>
    </source>
</evidence>
<keyword evidence="1" id="KW-1133">Transmembrane helix</keyword>
<proteinExistence type="predicted"/>
<dbReference type="RefSeq" id="WP_307503605.1">
    <property type="nucleotide sequence ID" value="NZ_BAAACE010000028.1"/>
</dbReference>
<keyword evidence="1" id="KW-0472">Membrane</keyword>
<reference evidence="2 3" key="1">
    <citation type="submission" date="2023-07" db="EMBL/GenBank/DDBJ databases">
        <title>Genomic Encyclopedia of Type Strains, Phase IV (KMG-IV): sequencing the most valuable type-strain genomes for metagenomic binning, comparative biology and taxonomic classification.</title>
        <authorList>
            <person name="Goeker M."/>
        </authorList>
    </citation>
    <scope>NUCLEOTIDE SEQUENCE [LARGE SCALE GENOMIC DNA]</scope>
    <source>
        <strain evidence="2 3">DSM 15049</strain>
    </source>
</reference>
<keyword evidence="1" id="KW-0812">Transmembrane</keyword>
<keyword evidence="3" id="KW-1185">Reference proteome</keyword>
<dbReference type="EMBL" id="JAUSWG010000003">
    <property type="protein sequence ID" value="MDQ0555751.1"/>
    <property type="molecule type" value="Genomic_DNA"/>
</dbReference>
<accession>A0ABU0MXX1</accession>
<sequence length="60" mass="6906">MNKDLKLRRNIWFCLGVVLLIATIWSIFCNNNFGLFYLVLTVISSVGALRNHKELTGYTD</sequence>
<evidence type="ECO:0000313" key="3">
    <source>
        <dbReference type="Proteomes" id="UP001232584"/>
    </source>
</evidence>
<gene>
    <name evidence="2" type="ORF">QOZ92_000864</name>
</gene>